<comment type="caution">
    <text evidence="4">The sequence shown here is derived from an EMBL/GenBank/DDBJ whole genome shotgun (WGS) entry which is preliminary data.</text>
</comment>
<sequence length="121" mass="11969">MSSTIRVRRLAAATLATLATLATGALLLAPVPGASASVALATGPPASTSSSLVSSALGAAAIAPPAPAPAPAQVPAARPRGQRTLGESGDLRFGYLLGAIMLATMIAMAAYFLPNPRKDPH</sequence>
<feature type="signal peptide" evidence="3">
    <location>
        <begin position="1"/>
        <end position="36"/>
    </location>
</feature>
<proteinExistence type="predicted"/>
<evidence type="ECO:0000256" key="3">
    <source>
        <dbReference type="SAM" id="SignalP"/>
    </source>
</evidence>
<dbReference type="Proteomes" id="UP001521931">
    <property type="component" value="Unassembled WGS sequence"/>
</dbReference>
<feature type="chain" id="PRO_5045051319" evidence="3">
    <location>
        <begin position="37"/>
        <end position="121"/>
    </location>
</feature>
<reference evidence="4 5" key="1">
    <citation type="submission" date="2022-02" db="EMBL/GenBank/DDBJ databases">
        <title>Uncovering new skin microbiome diversity through culturing and metagenomics.</title>
        <authorList>
            <person name="Conlan S."/>
            <person name="Deming C."/>
            <person name="Nisc Comparative Sequencing Program N."/>
            <person name="Segre J.A."/>
        </authorList>
    </citation>
    <scope>NUCLEOTIDE SEQUENCE [LARGE SCALE GENOMIC DNA]</scope>
    <source>
        <strain evidence="4 5">ACRQZ</strain>
    </source>
</reference>
<keyword evidence="5" id="KW-1185">Reference proteome</keyword>
<keyword evidence="2" id="KW-1133">Transmembrane helix</keyword>
<keyword evidence="3" id="KW-0732">Signal</keyword>
<accession>A0ABS9PXK7</accession>
<organism evidence="4 5">
    <name type="scientific">Arsenicicoccus bolidensis</name>
    <dbReference type="NCBI Taxonomy" id="229480"/>
    <lineage>
        <taxon>Bacteria</taxon>
        <taxon>Bacillati</taxon>
        <taxon>Actinomycetota</taxon>
        <taxon>Actinomycetes</taxon>
        <taxon>Micrococcales</taxon>
        <taxon>Intrasporangiaceae</taxon>
        <taxon>Arsenicicoccus</taxon>
    </lineage>
</organism>
<protein>
    <submittedName>
        <fullName evidence="4">Uncharacterized protein</fullName>
    </submittedName>
</protein>
<evidence type="ECO:0000256" key="1">
    <source>
        <dbReference type="SAM" id="MobiDB-lite"/>
    </source>
</evidence>
<keyword evidence="2" id="KW-0472">Membrane</keyword>
<dbReference type="RefSeq" id="WP_239261321.1">
    <property type="nucleotide sequence ID" value="NZ_JAKRCV010000001.1"/>
</dbReference>
<evidence type="ECO:0000256" key="2">
    <source>
        <dbReference type="SAM" id="Phobius"/>
    </source>
</evidence>
<dbReference type="EMBL" id="JAKRCV010000001">
    <property type="protein sequence ID" value="MCG7320358.1"/>
    <property type="molecule type" value="Genomic_DNA"/>
</dbReference>
<evidence type="ECO:0000313" key="4">
    <source>
        <dbReference type="EMBL" id="MCG7320358.1"/>
    </source>
</evidence>
<gene>
    <name evidence="4" type="ORF">MHL29_00385</name>
</gene>
<name>A0ABS9PXK7_9MICO</name>
<feature type="transmembrane region" description="Helical" evidence="2">
    <location>
        <begin position="93"/>
        <end position="113"/>
    </location>
</feature>
<feature type="region of interest" description="Disordered" evidence="1">
    <location>
        <begin position="65"/>
        <end position="86"/>
    </location>
</feature>
<keyword evidence="2" id="KW-0812">Transmembrane</keyword>
<evidence type="ECO:0000313" key="5">
    <source>
        <dbReference type="Proteomes" id="UP001521931"/>
    </source>
</evidence>